<organism evidence="1 2">
    <name type="scientific">Diploscapter pachys</name>
    <dbReference type="NCBI Taxonomy" id="2018661"/>
    <lineage>
        <taxon>Eukaryota</taxon>
        <taxon>Metazoa</taxon>
        <taxon>Ecdysozoa</taxon>
        <taxon>Nematoda</taxon>
        <taxon>Chromadorea</taxon>
        <taxon>Rhabditida</taxon>
        <taxon>Rhabditina</taxon>
        <taxon>Rhabditomorpha</taxon>
        <taxon>Rhabditoidea</taxon>
        <taxon>Rhabditidae</taxon>
        <taxon>Diploscapter</taxon>
    </lineage>
</organism>
<proteinExistence type="predicted"/>
<dbReference type="EMBL" id="LIAE01009072">
    <property type="protein sequence ID" value="PAV71353.1"/>
    <property type="molecule type" value="Genomic_DNA"/>
</dbReference>
<dbReference type="AlphaFoldDB" id="A0A2A2KBV0"/>
<gene>
    <name evidence="1" type="ORF">WR25_10198</name>
</gene>
<reference evidence="1 2" key="1">
    <citation type="journal article" date="2017" name="Curr. Biol.">
        <title>Genome architecture and evolution of a unichromosomal asexual nematode.</title>
        <authorList>
            <person name="Fradin H."/>
            <person name="Zegar C."/>
            <person name="Gutwein M."/>
            <person name="Lucas J."/>
            <person name="Kovtun M."/>
            <person name="Corcoran D."/>
            <person name="Baugh L.R."/>
            <person name="Kiontke K."/>
            <person name="Gunsalus K."/>
            <person name="Fitch D.H."/>
            <person name="Piano F."/>
        </authorList>
    </citation>
    <scope>NUCLEOTIDE SEQUENCE [LARGE SCALE GENOMIC DNA]</scope>
    <source>
        <strain evidence="1">PF1309</strain>
    </source>
</reference>
<protein>
    <submittedName>
        <fullName evidence="1">Uncharacterized protein</fullName>
    </submittedName>
</protein>
<sequence>MPARATAAKLSDDSRRTRRVRAGLVGSLGGALPSGVSAMAVVVVVGVSWASTLASRVAALASRRMPASLRSAGSASTPA</sequence>
<keyword evidence="2" id="KW-1185">Reference proteome</keyword>
<comment type="caution">
    <text evidence="1">The sequence shown here is derived from an EMBL/GenBank/DDBJ whole genome shotgun (WGS) entry which is preliminary data.</text>
</comment>
<name>A0A2A2KBV0_9BILA</name>
<evidence type="ECO:0000313" key="1">
    <source>
        <dbReference type="EMBL" id="PAV71353.1"/>
    </source>
</evidence>
<dbReference type="Proteomes" id="UP000218231">
    <property type="component" value="Unassembled WGS sequence"/>
</dbReference>
<evidence type="ECO:0000313" key="2">
    <source>
        <dbReference type="Proteomes" id="UP000218231"/>
    </source>
</evidence>
<accession>A0A2A2KBV0</accession>